<keyword evidence="5 6" id="KW-0472">Membrane</keyword>
<name>A0A179VHL4_9MYCO</name>
<dbReference type="PANTHER" id="PTHR23511:SF34">
    <property type="entry name" value="SYNAPTIC VESICLE GLYCOPROTEIN 2"/>
    <property type="match status" value="1"/>
</dbReference>
<feature type="transmembrane region" description="Helical" evidence="6">
    <location>
        <begin position="21"/>
        <end position="43"/>
    </location>
</feature>
<comment type="subcellular location">
    <subcellularLocation>
        <location evidence="1">Cell membrane</location>
        <topology evidence="1">Multi-pass membrane protein</topology>
    </subcellularLocation>
</comment>
<keyword evidence="4 6" id="KW-1133">Transmembrane helix</keyword>
<evidence type="ECO:0000259" key="7">
    <source>
        <dbReference type="PROSITE" id="PS50850"/>
    </source>
</evidence>
<protein>
    <submittedName>
        <fullName evidence="8">MFS transporter</fullName>
    </submittedName>
</protein>
<dbReference type="CDD" id="cd17316">
    <property type="entry name" value="MFS_SV2_like"/>
    <property type="match status" value="1"/>
</dbReference>
<feature type="transmembrane region" description="Helical" evidence="6">
    <location>
        <begin position="147"/>
        <end position="169"/>
    </location>
</feature>
<evidence type="ECO:0000256" key="3">
    <source>
        <dbReference type="ARBA" id="ARBA00022692"/>
    </source>
</evidence>
<feature type="transmembrane region" description="Helical" evidence="6">
    <location>
        <begin position="181"/>
        <end position="200"/>
    </location>
</feature>
<feature type="transmembrane region" description="Helical" evidence="6">
    <location>
        <begin position="335"/>
        <end position="354"/>
    </location>
</feature>
<dbReference type="SUPFAM" id="SSF103473">
    <property type="entry name" value="MFS general substrate transporter"/>
    <property type="match status" value="1"/>
</dbReference>
<dbReference type="RefSeq" id="WP_064628325.1">
    <property type="nucleotide sequence ID" value="NZ_LQYE01000002.1"/>
</dbReference>
<organism evidence="8 9">
    <name type="scientific">Mycobacteroides immunogenum</name>
    <dbReference type="NCBI Taxonomy" id="83262"/>
    <lineage>
        <taxon>Bacteria</taxon>
        <taxon>Bacillati</taxon>
        <taxon>Actinomycetota</taxon>
        <taxon>Actinomycetes</taxon>
        <taxon>Mycobacteriales</taxon>
        <taxon>Mycobacteriaceae</taxon>
        <taxon>Mycobacteroides</taxon>
    </lineage>
</organism>
<feature type="transmembrane region" description="Helical" evidence="6">
    <location>
        <begin position="55"/>
        <end position="75"/>
    </location>
</feature>
<keyword evidence="2" id="KW-0813">Transport</keyword>
<dbReference type="InterPro" id="IPR005828">
    <property type="entry name" value="MFS_sugar_transport-like"/>
</dbReference>
<proteinExistence type="predicted"/>
<dbReference type="PANTHER" id="PTHR23511">
    <property type="entry name" value="SYNAPTIC VESICLE GLYCOPROTEIN 2"/>
    <property type="match status" value="1"/>
</dbReference>
<evidence type="ECO:0000256" key="4">
    <source>
        <dbReference type="ARBA" id="ARBA00022989"/>
    </source>
</evidence>
<evidence type="ECO:0000256" key="5">
    <source>
        <dbReference type="ARBA" id="ARBA00023136"/>
    </source>
</evidence>
<evidence type="ECO:0000313" key="8">
    <source>
        <dbReference type="EMBL" id="OAT69766.1"/>
    </source>
</evidence>
<feature type="transmembrane region" description="Helical" evidence="6">
    <location>
        <begin position="401"/>
        <end position="420"/>
    </location>
</feature>
<evidence type="ECO:0000256" key="1">
    <source>
        <dbReference type="ARBA" id="ARBA00004651"/>
    </source>
</evidence>
<feature type="transmembrane region" description="Helical" evidence="6">
    <location>
        <begin position="309"/>
        <end position="328"/>
    </location>
</feature>
<dbReference type="Pfam" id="PF00083">
    <property type="entry name" value="Sugar_tr"/>
    <property type="match status" value="1"/>
</dbReference>
<dbReference type="PROSITE" id="PS00216">
    <property type="entry name" value="SUGAR_TRANSPORT_1"/>
    <property type="match status" value="1"/>
</dbReference>
<accession>A0A179VHL4</accession>
<dbReference type="Proteomes" id="UP000186919">
    <property type="component" value="Unassembled WGS sequence"/>
</dbReference>
<dbReference type="GO" id="GO:0005886">
    <property type="term" value="C:plasma membrane"/>
    <property type="evidence" value="ECO:0007669"/>
    <property type="project" value="UniProtKB-SubCell"/>
</dbReference>
<feature type="transmembrane region" description="Helical" evidence="6">
    <location>
        <begin position="271"/>
        <end position="297"/>
    </location>
</feature>
<reference evidence="8 9" key="1">
    <citation type="submission" date="2016-01" db="EMBL/GenBank/DDBJ databases">
        <title>Mycobacterium immunogenum strain CD11_6 genome sequencing and assembly.</title>
        <authorList>
            <person name="Kaur G."/>
            <person name="Nair G.R."/>
            <person name="Mayilraj S."/>
        </authorList>
    </citation>
    <scope>NUCLEOTIDE SEQUENCE [LARGE SCALE GENOMIC DNA]</scope>
    <source>
        <strain evidence="8 9">CD11-6</strain>
    </source>
</reference>
<dbReference type="InterPro" id="IPR020846">
    <property type="entry name" value="MFS_dom"/>
</dbReference>
<dbReference type="InterPro" id="IPR005829">
    <property type="entry name" value="Sugar_transporter_CS"/>
</dbReference>
<evidence type="ECO:0000256" key="6">
    <source>
        <dbReference type="SAM" id="Phobius"/>
    </source>
</evidence>
<feature type="transmembrane region" description="Helical" evidence="6">
    <location>
        <begin position="426"/>
        <end position="444"/>
    </location>
</feature>
<feature type="transmembrane region" description="Helical" evidence="6">
    <location>
        <begin position="360"/>
        <end position="381"/>
    </location>
</feature>
<dbReference type="PROSITE" id="PS50850">
    <property type="entry name" value="MFS"/>
    <property type="match status" value="1"/>
</dbReference>
<gene>
    <name evidence="8" type="ORF">AWB85_19085</name>
</gene>
<dbReference type="AlphaFoldDB" id="A0A179VHL4"/>
<keyword evidence="3 6" id="KW-0812">Transmembrane</keyword>
<comment type="caution">
    <text evidence="8">The sequence shown here is derived from an EMBL/GenBank/DDBJ whole genome shotgun (WGS) entry which is preliminary data.</text>
</comment>
<dbReference type="GO" id="GO:0022857">
    <property type="term" value="F:transmembrane transporter activity"/>
    <property type="evidence" value="ECO:0007669"/>
    <property type="project" value="InterPro"/>
</dbReference>
<dbReference type="PROSITE" id="PS00217">
    <property type="entry name" value="SUGAR_TRANSPORT_2"/>
    <property type="match status" value="1"/>
</dbReference>
<dbReference type="InterPro" id="IPR036259">
    <property type="entry name" value="MFS_trans_sf"/>
</dbReference>
<evidence type="ECO:0000313" key="9">
    <source>
        <dbReference type="Proteomes" id="UP000186919"/>
    </source>
</evidence>
<dbReference type="Gene3D" id="1.20.1250.20">
    <property type="entry name" value="MFS general substrate transporter like domains"/>
    <property type="match status" value="1"/>
</dbReference>
<evidence type="ECO:0000256" key="2">
    <source>
        <dbReference type="ARBA" id="ARBA00022448"/>
    </source>
</evidence>
<dbReference type="EMBL" id="LQYE01000002">
    <property type="protein sequence ID" value="OAT69766.1"/>
    <property type="molecule type" value="Genomic_DNA"/>
</dbReference>
<sequence length="455" mass="48603">MHAPTSGALDTLPITRWHWRFVVLVGLGIFFDLYEVFLGGILAPVLAVQFHLDSFGKACVISAVFAGMFLGANILSMAADRFGRRRVFMTNLLVYSGFSLASAFAPDIVTFCVLRVLSGVGLGAELVLADTYLAELLPARSRGKMTAWSYTIGFLGVPVAAMLGGKLVVQHSILGLDGWRWLLVFGSFGALLVLCMRTALPESPRWLESRGRSVEAEAVVSAAVAKCPPDSNAQNLSGRQRSSLCADNSDVGGPKIKELLAIAYRDHRPRLAMLLIFQVLQTAAYYAFGILAPLVLINKGLDIAEALSYSALSFAGYPLGALASVLLVDRYERKYLVIASALGIAFFGIVFAGAANVAVAVIAGFLLTVVSNVFSTAMHIYQAEIFPTEIRATASGTAYSLSRATATLLPFVAIPILTTFGPVGVFWGSAILIIVLCLDVAILGPRTTGKKLEQL</sequence>
<feature type="domain" description="Major facilitator superfamily (MFS) profile" evidence="7">
    <location>
        <begin position="21"/>
        <end position="448"/>
    </location>
</feature>